<organism evidence="1 2">
    <name type="scientific">Boeremia exigua</name>
    <dbReference type="NCBI Taxonomy" id="749465"/>
    <lineage>
        <taxon>Eukaryota</taxon>
        <taxon>Fungi</taxon>
        <taxon>Dikarya</taxon>
        <taxon>Ascomycota</taxon>
        <taxon>Pezizomycotina</taxon>
        <taxon>Dothideomycetes</taxon>
        <taxon>Pleosporomycetidae</taxon>
        <taxon>Pleosporales</taxon>
        <taxon>Pleosporineae</taxon>
        <taxon>Didymellaceae</taxon>
        <taxon>Boeremia</taxon>
    </lineage>
</organism>
<name>A0ACC2I3Z7_9PLEO</name>
<proteinExistence type="predicted"/>
<reference evidence="1" key="1">
    <citation type="submission" date="2022-11" db="EMBL/GenBank/DDBJ databases">
        <title>Genome Sequence of Boeremia exigua.</title>
        <authorList>
            <person name="Buettner E."/>
        </authorList>
    </citation>
    <scope>NUCLEOTIDE SEQUENCE</scope>
    <source>
        <strain evidence="1">CU02</strain>
    </source>
</reference>
<evidence type="ECO:0000313" key="2">
    <source>
        <dbReference type="Proteomes" id="UP001153331"/>
    </source>
</evidence>
<accession>A0ACC2I3Z7</accession>
<dbReference type="Proteomes" id="UP001153331">
    <property type="component" value="Unassembled WGS sequence"/>
</dbReference>
<evidence type="ECO:0000313" key="1">
    <source>
        <dbReference type="EMBL" id="KAJ8109865.1"/>
    </source>
</evidence>
<gene>
    <name evidence="1" type="ORF">OPT61_g7145</name>
</gene>
<comment type="caution">
    <text evidence="1">The sequence shown here is derived from an EMBL/GenBank/DDBJ whole genome shotgun (WGS) entry which is preliminary data.</text>
</comment>
<dbReference type="EMBL" id="JAPHNI010000562">
    <property type="protein sequence ID" value="KAJ8109865.1"/>
    <property type="molecule type" value="Genomic_DNA"/>
</dbReference>
<sequence length="227" mass="25814">MESVDGMIVSRNKRMKFDDIIHIEAGSGENLRSFSVHATCLTSRSPFFEKALSGAWREAKDRTVKFPENKSDIVELYLQCVYDRPLDVEPDPVPENYAGHEERLQLAELYVFAEQVQDVRAKNMAVKAFMSSVWKPRKGGRRWPPGPATINVIYEGTMPGSSMRRLCVDIFARGLIFGNIKYDNPPTEFLAEIIKEMFNLLISGTTKKLTRECNAEPYLETEPNKDG</sequence>
<protein>
    <submittedName>
        <fullName evidence="1">Uncharacterized protein</fullName>
    </submittedName>
</protein>
<keyword evidence="2" id="KW-1185">Reference proteome</keyword>